<gene>
    <name evidence="1" type="ORF">SS50377_11522</name>
    <name evidence="2" type="ORF">SS50377_23926</name>
</gene>
<evidence type="ECO:0000313" key="1">
    <source>
        <dbReference type="EMBL" id="EST48320.1"/>
    </source>
</evidence>
<dbReference type="EMBL" id="AUWU02000004">
    <property type="protein sequence ID" value="KAH0573991.1"/>
    <property type="molecule type" value="Genomic_DNA"/>
</dbReference>
<accession>V6LUS3</accession>
<sequence length="156" mass="17577">MQADPGPQKGAVRVRIQKVAIPIRTTNYTGAPSVQRTQPAQSHEIYRQKRIRGSAAQHNWHSLLSQSVYGCGYSCTDTGMTTPSQGLATAFEQWRIWDDQCTNTRSTNPLGIFRIYYTSNLLRLSFNSQSPPTLTQGILTLLKLRVQLHKKSFKPL</sequence>
<dbReference type="VEuPathDB" id="GiardiaDB:SS50377_23926"/>
<keyword evidence="3" id="KW-1185">Reference proteome</keyword>
<dbReference type="Proteomes" id="UP000018208">
    <property type="component" value="Unassembled WGS sequence"/>
</dbReference>
<organism evidence="1">
    <name type="scientific">Spironucleus salmonicida</name>
    <dbReference type="NCBI Taxonomy" id="348837"/>
    <lineage>
        <taxon>Eukaryota</taxon>
        <taxon>Metamonada</taxon>
        <taxon>Diplomonadida</taxon>
        <taxon>Hexamitidae</taxon>
        <taxon>Hexamitinae</taxon>
        <taxon>Spironucleus</taxon>
    </lineage>
</organism>
<proteinExistence type="predicted"/>
<reference evidence="2" key="2">
    <citation type="submission" date="2020-12" db="EMBL/GenBank/DDBJ databases">
        <title>New Spironucleus salmonicida genome in near-complete chromosomes.</title>
        <authorList>
            <person name="Xu F."/>
            <person name="Kurt Z."/>
            <person name="Jimenez-Gonzalez A."/>
            <person name="Astvaldsson A."/>
            <person name="Andersson J.O."/>
            <person name="Svard S.G."/>
        </authorList>
    </citation>
    <scope>NUCLEOTIDE SEQUENCE</scope>
    <source>
        <strain evidence="2">ATCC 50377</strain>
    </source>
</reference>
<dbReference type="AlphaFoldDB" id="V6LUS3"/>
<name>V6LUS3_9EUKA</name>
<protein>
    <submittedName>
        <fullName evidence="1">Uncharacterized protein</fullName>
    </submittedName>
</protein>
<evidence type="ECO:0000313" key="3">
    <source>
        <dbReference type="Proteomes" id="UP000018208"/>
    </source>
</evidence>
<evidence type="ECO:0000313" key="2">
    <source>
        <dbReference type="EMBL" id="KAH0573991.1"/>
    </source>
</evidence>
<reference evidence="1 2" key="1">
    <citation type="journal article" date="2014" name="PLoS Genet.">
        <title>The Genome of Spironucleus salmonicida Highlights a Fish Pathogen Adapted to Fluctuating Environments.</title>
        <authorList>
            <person name="Xu F."/>
            <person name="Jerlstrom-Hultqvist J."/>
            <person name="Einarsson E."/>
            <person name="Astvaldsson A."/>
            <person name="Svard S.G."/>
            <person name="Andersson J.O."/>
        </authorList>
    </citation>
    <scope>NUCLEOTIDE SEQUENCE</scope>
    <source>
        <strain evidence="2">ATCC 50377</strain>
    </source>
</reference>
<dbReference type="EMBL" id="KI545993">
    <property type="protein sequence ID" value="EST48320.1"/>
    <property type="molecule type" value="Genomic_DNA"/>
</dbReference>